<reference evidence="1 2" key="1">
    <citation type="journal article" date="2018" name="Nat. Ecol. Evol.">
        <title>Pezizomycetes genomes reveal the molecular basis of ectomycorrhizal truffle lifestyle.</title>
        <authorList>
            <person name="Murat C."/>
            <person name="Payen T."/>
            <person name="Noel B."/>
            <person name="Kuo A."/>
            <person name="Morin E."/>
            <person name="Chen J."/>
            <person name="Kohler A."/>
            <person name="Krizsan K."/>
            <person name="Balestrini R."/>
            <person name="Da Silva C."/>
            <person name="Montanini B."/>
            <person name="Hainaut M."/>
            <person name="Levati E."/>
            <person name="Barry K.W."/>
            <person name="Belfiori B."/>
            <person name="Cichocki N."/>
            <person name="Clum A."/>
            <person name="Dockter R.B."/>
            <person name="Fauchery L."/>
            <person name="Guy J."/>
            <person name="Iotti M."/>
            <person name="Le Tacon F."/>
            <person name="Lindquist E.A."/>
            <person name="Lipzen A."/>
            <person name="Malagnac F."/>
            <person name="Mello A."/>
            <person name="Molinier V."/>
            <person name="Miyauchi S."/>
            <person name="Poulain J."/>
            <person name="Riccioni C."/>
            <person name="Rubini A."/>
            <person name="Sitrit Y."/>
            <person name="Splivallo R."/>
            <person name="Traeger S."/>
            <person name="Wang M."/>
            <person name="Zifcakova L."/>
            <person name="Wipf D."/>
            <person name="Zambonelli A."/>
            <person name="Paolocci F."/>
            <person name="Nowrousian M."/>
            <person name="Ottonello S."/>
            <person name="Baldrian P."/>
            <person name="Spatafora J.W."/>
            <person name="Henrissat B."/>
            <person name="Nagy L.G."/>
            <person name="Aury J.M."/>
            <person name="Wincker P."/>
            <person name="Grigoriev I.V."/>
            <person name="Bonfante P."/>
            <person name="Martin F.M."/>
        </authorList>
    </citation>
    <scope>NUCLEOTIDE SEQUENCE [LARGE SCALE GENOMIC DNA]</scope>
    <source>
        <strain evidence="1 2">120613-1</strain>
    </source>
</reference>
<keyword evidence="2" id="KW-1185">Reference proteome</keyword>
<gene>
    <name evidence="1" type="ORF">L873DRAFT_1828549</name>
</gene>
<proteinExistence type="predicted"/>
<dbReference type="STRING" id="1336337.A0A3N4JJV6"/>
<evidence type="ECO:0000313" key="1">
    <source>
        <dbReference type="EMBL" id="RPA98506.1"/>
    </source>
</evidence>
<dbReference type="AlphaFoldDB" id="A0A3N4JJV6"/>
<sequence length="307" mass="35932">MSQLRDSPDSYQYCERPDDVLALRRHISTNSEDRFFHHSSFGEANRTVWSTTLSFYQVYRDRPGKGCVPLAETGVFTSGFPTHDGDDKYIRQGKLTFSFTSICGDWENIHLSPRERNFWQVIAINPPRMHCLQNNITGISTQIEPLSLRCWVESCLDGIREKWNEVLNELDRQISVTNSVLFDEETRIKFLFDDENFNNSKRYFWALQSLRVFSETMEETIQFLPHMFEKFYILGVDKQKGESDSDLPTMEELNREISDVAAKHVAKFEKIRDRIERKRQEVKGLSDGVSGILEDVERRLQVPPMLR</sequence>
<name>A0A3N4JJV6_9PEZI</name>
<dbReference type="OrthoDB" id="5428055at2759"/>
<dbReference type="EMBL" id="ML120395">
    <property type="protein sequence ID" value="RPA98506.1"/>
    <property type="molecule type" value="Genomic_DNA"/>
</dbReference>
<evidence type="ECO:0000313" key="2">
    <source>
        <dbReference type="Proteomes" id="UP000276215"/>
    </source>
</evidence>
<accession>A0A3N4JJV6</accession>
<dbReference type="Proteomes" id="UP000276215">
    <property type="component" value="Unassembled WGS sequence"/>
</dbReference>
<protein>
    <submittedName>
        <fullName evidence="1">Uncharacterized protein</fullName>
    </submittedName>
</protein>
<organism evidence="1 2">
    <name type="scientific">Choiromyces venosus 120613-1</name>
    <dbReference type="NCBI Taxonomy" id="1336337"/>
    <lineage>
        <taxon>Eukaryota</taxon>
        <taxon>Fungi</taxon>
        <taxon>Dikarya</taxon>
        <taxon>Ascomycota</taxon>
        <taxon>Pezizomycotina</taxon>
        <taxon>Pezizomycetes</taxon>
        <taxon>Pezizales</taxon>
        <taxon>Tuberaceae</taxon>
        <taxon>Choiromyces</taxon>
    </lineage>
</organism>